<dbReference type="HAMAP" id="MF_01023">
    <property type="entry name" value="HisC_aminotrans_2"/>
    <property type="match status" value="1"/>
</dbReference>
<evidence type="ECO:0000256" key="11">
    <source>
        <dbReference type="HAMAP-Rule" id="MF_01023"/>
    </source>
</evidence>
<keyword evidence="7 11" id="KW-0808">Transferase</keyword>
<evidence type="ECO:0000313" key="14">
    <source>
        <dbReference type="EMBL" id="TYP80000.1"/>
    </source>
</evidence>
<dbReference type="RefSeq" id="WP_046851216.1">
    <property type="nucleotide sequence ID" value="NZ_CBDIPD010000152.1"/>
</dbReference>
<dbReference type="EMBL" id="VNHT01000065">
    <property type="protein sequence ID" value="TYP80000.1"/>
    <property type="molecule type" value="Genomic_DNA"/>
</dbReference>
<dbReference type="PANTHER" id="PTHR42885">
    <property type="entry name" value="HISTIDINOL-PHOSPHATE AMINOTRANSFERASE-RELATED"/>
    <property type="match status" value="1"/>
</dbReference>
<dbReference type="EC" id="2.6.1.9" evidence="11"/>
<dbReference type="PATRIC" id="fig|44574.3.peg.4189"/>
<evidence type="ECO:0000256" key="7">
    <source>
        <dbReference type="ARBA" id="ARBA00022679"/>
    </source>
</evidence>
<evidence type="ECO:0000256" key="10">
    <source>
        <dbReference type="ARBA" id="ARBA00047481"/>
    </source>
</evidence>
<dbReference type="InterPro" id="IPR015424">
    <property type="entry name" value="PyrdxlP-dep_Trfase"/>
</dbReference>
<dbReference type="Pfam" id="PF00155">
    <property type="entry name" value="Aminotran_1_2"/>
    <property type="match status" value="1"/>
</dbReference>
<dbReference type="NCBIfam" id="TIGR01141">
    <property type="entry name" value="hisC"/>
    <property type="match status" value="1"/>
</dbReference>
<reference evidence="13 15" key="2">
    <citation type="journal article" date="2016" name="Genome Announc.">
        <title>Genome Sequence of Nitrosomonas communis Strain Nm2, a Mesophilic Ammonia-Oxidizing Bacterium Isolated from Mediterranean Soil.</title>
        <authorList>
            <person name="Kozlowski J.A."/>
            <person name="Kits K.D."/>
            <person name="Stein L.Y."/>
        </authorList>
    </citation>
    <scope>NUCLEOTIDE SEQUENCE [LARGE SCALE GENOMIC DNA]</scope>
    <source>
        <strain evidence="13 15">Nm2</strain>
    </source>
</reference>
<organism evidence="13 15">
    <name type="scientific">Nitrosomonas communis</name>
    <dbReference type="NCBI Taxonomy" id="44574"/>
    <lineage>
        <taxon>Bacteria</taxon>
        <taxon>Pseudomonadati</taxon>
        <taxon>Pseudomonadota</taxon>
        <taxon>Betaproteobacteria</taxon>
        <taxon>Nitrosomonadales</taxon>
        <taxon>Nitrosomonadaceae</taxon>
        <taxon>Nitrosomonas</taxon>
    </lineage>
</organism>
<dbReference type="Proteomes" id="UP000034156">
    <property type="component" value="Chromosome"/>
</dbReference>
<evidence type="ECO:0000256" key="8">
    <source>
        <dbReference type="ARBA" id="ARBA00022898"/>
    </source>
</evidence>
<dbReference type="InterPro" id="IPR004839">
    <property type="entry name" value="Aminotransferase_I/II_large"/>
</dbReference>
<dbReference type="Gene3D" id="3.90.1150.10">
    <property type="entry name" value="Aspartate Aminotransferase, domain 1"/>
    <property type="match status" value="1"/>
</dbReference>
<sequence length="362" mass="39974">MSNLLESIIRPEILALSAYHIPSAEGMIKLDAMENPYTLPLILREEISQLAEEAHINRYPDPSAAPLKAILRDTLAIPSEMAIMLGNGSDEIIQVIALATARPGAVLMGVDPGFAMFRIIATFCGMNYVGVPLAADFSIDLEAMLAAISQHQPAVIFLAYPNNPSGNLFDPQAICRIIEATPGIVVVDEAYQAFADATFMDMLTQYPNLLLMRTLSKLGLAGLRLGLLVGRPEWLAQLEKLRLPYNVGIMTQLVVERILQHYDILLEQAAAIKAERAILRARLATMKGVEVFPSDANFVLFRLNEASRIFQELQQHRILIKNLDGSHPLLKNCLRVTVGASDENTLFCKTLRHILEKPLQLA</sequence>
<evidence type="ECO:0000256" key="3">
    <source>
        <dbReference type="ARBA" id="ARBA00007970"/>
    </source>
</evidence>
<evidence type="ECO:0000259" key="12">
    <source>
        <dbReference type="Pfam" id="PF00155"/>
    </source>
</evidence>
<keyword evidence="6 11" id="KW-0028">Amino-acid biosynthesis</keyword>
<keyword evidence="9 11" id="KW-0368">Histidine biosynthesis</keyword>
<keyword evidence="15" id="KW-1185">Reference proteome</keyword>
<dbReference type="InterPro" id="IPR015421">
    <property type="entry name" value="PyrdxlP-dep_Trfase_major"/>
</dbReference>
<dbReference type="EMBL" id="CP011451">
    <property type="protein sequence ID" value="AKH39195.1"/>
    <property type="molecule type" value="Genomic_DNA"/>
</dbReference>
<dbReference type="Proteomes" id="UP000324176">
    <property type="component" value="Unassembled WGS sequence"/>
</dbReference>
<comment type="pathway">
    <text evidence="2 11">Amino-acid biosynthesis; L-histidine biosynthesis; L-histidine from 5-phospho-alpha-D-ribose 1-diphosphate: step 7/9.</text>
</comment>
<protein>
    <recommendedName>
        <fullName evidence="11">Histidinol-phosphate aminotransferase</fullName>
        <ecNumber evidence="11">2.6.1.9</ecNumber>
    </recommendedName>
    <alternativeName>
        <fullName evidence="11">Imidazole acetol-phosphate transaminase</fullName>
    </alternativeName>
</protein>
<keyword evidence="5 11" id="KW-0032">Aminotransferase</keyword>
<evidence type="ECO:0000256" key="2">
    <source>
        <dbReference type="ARBA" id="ARBA00005011"/>
    </source>
</evidence>
<evidence type="ECO:0000256" key="5">
    <source>
        <dbReference type="ARBA" id="ARBA00022576"/>
    </source>
</evidence>
<dbReference type="OrthoDB" id="9813612at2"/>
<keyword evidence="8 11" id="KW-0663">Pyridoxal phosphate</keyword>
<comment type="catalytic activity">
    <reaction evidence="10 11">
        <text>L-histidinol phosphate + 2-oxoglutarate = 3-(imidazol-4-yl)-2-oxopropyl phosphate + L-glutamate</text>
        <dbReference type="Rhea" id="RHEA:23744"/>
        <dbReference type="ChEBI" id="CHEBI:16810"/>
        <dbReference type="ChEBI" id="CHEBI:29985"/>
        <dbReference type="ChEBI" id="CHEBI:57766"/>
        <dbReference type="ChEBI" id="CHEBI:57980"/>
        <dbReference type="EC" id="2.6.1.9"/>
    </reaction>
</comment>
<dbReference type="UniPathway" id="UPA00031">
    <property type="reaction ID" value="UER00012"/>
</dbReference>
<evidence type="ECO:0000256" key="1">
    <source>
        <dbReference type="ARBA" id="ARBA00001933"/>
    </source>
</evidence>
<dbReference type="GO" id="GO:0004400">
    <property type="term" value="F:histidinol-phosphate transaminase activity"/>
    <property type="evidence" value="ECO:0007669"/>
    <property type="project" value="UniProtKB-UniRule"/>
</dbReference>
<dbReference type="CDD" id="cd00609">
    <property type="entry name" value="AAT_like"/>
    <property type="match status" value="1"/>
</dbReference>
<reference evidence="15" key="1">
    <citation type="submission" date="2015-05" db="EMBL/GenBank/DDBJ databases">
        <title>Draft genome of Nitrosomonas communis strain Nm2.</title>
        <authorList>
            <person name="Kozlowski J.A."/>
            <person name="Kits K.D."/>
            <person name="Stein L.Y."/>
        </authorList>
    </citation>
    <scope>NUCLEOTIDE SEQUENCE [LARGE SCALE GENOMIC DNA]</scope>
    <source>
        <strain evidence="15">Nm2</strain>
    </source>
</reference>
<comment type="similarity">
    <text evidence="3 11">Belongs to the class-II pyridoxal-phosphate-dependent aminotransferase family. Histidinol-phosphate aminotransferase subfamily.</text>
</comment>
<evidence type="ECO:0000256" key="9">
    <source>
        <dbReference type="ARBA" id="ARBA00023102"/>
    </source>
</evidence>
<evidence type="ECO:0000256" key="4">
    <source>
        <dbReference type="ARBA" id="ARBA00011738"/>
    </source>
</evidence>
<feature type="domain" description="Aminotransferase class I/classII large" evidence="12">
    <location>
        <begin position="27"/>
        <end position="344"/>
    </location>
</feature>
<gene>
    <name evidence="11" type="primary">hisC</name>
    <name evidence="13" type="ORF">AAW31_17430</name>
    <name evidence="14" type="ORF">BCL69_10652</name>
</gene>
<evidence type="ECO:0000313" key="16">
    <source>
        <dbReference type="Proteomes" id="UP000324176"/>
    </source>
</evidence>
<reference evidence="14 16" key="3">
    <citation type="submission" date="2019-07" db="EMBL/GenBank/DDBJ databases">
        <title>Active sludge and wastewater microbial communities from Klosterneuburg, Austria.</title>
        <authorList>
            <person name="Wagner M."/>
        </authorList>
    </citation>
    <scope>NUCLEOTIDE SEQUENCE [LARGE SCALE GENOMIC DNA]</scope>
    <source>
        <strain evidence="14 16">Nm2</strain>
    </source>
</reference>
<proteinExistence type="inferred from homology"/>
<dbReference type="Gene3D" id="3.40.640.10">
    <property type="entry name" value="Type I PLP-dependent aspartate aminotransferase-like (Major domain)"/>
    <property type="match status" value="1"/>
</dbReference>
<dbReference type="InterPro" id="IPR005861">
    <property type="entry name" value="HisP_aminotrans"/>
</dbReference>
<accession>A0A0F7KFG8</accession>
<dbReference type="GO" id="GO:0030170">
    <property type="term" value="F:pyridoxal phosphate binding"/>
    <property type="evidence" value="ECO:0007669"/>
    <property type="project" value="InterPro"/>
</dbReference>
<comment type="subunit">
    <text evidence="4 11">Homodimer.</text>
</comment>
<evidence type="ECO:0000256" key="6">
    <source>
        <dbReference type="ARBA" id="ARBA00022605"/>
    </source>
</evidence>
<dbReference type="GO" id="GO:0000105">
    <property type="term" value="P:L-histidine biosynthetic process"/>
    <property type="evidence" value="ECO:0007669"/>
    <property type="project" value="UniProtKB-UniRule"/>
</dbReference>
<dbReference type="SUPFAM" id="SSF53383">
    <property type="entry name" value="PLP-dependent transferases"/>
    <property type="match status" value="1"/>
</dbReference>
<dbReference type="KEGG" id="nco:AAW31_17430"/>
<evidence type="ECO:0000313" key="15">
    <source>
        <dbReference type="Proteomes" id="UP000034156"/>
    </source>
</evidence>
<feature type="modified residue" description="N6-(pyridoxal phosphate)lysine" evidence="11">
    <location>
        <position position="217"/>
    </location>
</feature>
<dbReference type="PANTHER" id="PTHR42885:SF2">
    <property type="entry name" value="HISTIDINOL-PHOSPHATE AMINOTRANSFERASE"/>
    <property type="match status" value="1"/>
</dbReference>
<dbReference type="AlphaFoldDB" id="A0A0F7KFG8"/>
<comment type="cofactor">
    <cofactor evidence="1 11">
        <name>pyridoxal 5'-phosphate</name>
        <dbReference type="ChEBI" id="CHEBI:597326"/>
    </cofactor>
</comment>
<dbReference type="InterPro" id="IPR015422">
    <property type="entry name" value="PyrdxlP-dep_Trfase_small"/>
</dbReference>
<name>A0A0F7KFG8_9PROT</name>
<evidence type="ECO:0000313" key="13">
    <source>
        <dbReference type="EMBL" id="AKH39195.1"/>
    </source>
</evidence>